<keyword evidence="8" id="KW-0175">Coiled coil</keyword>
<evidence type="ECO:0000256" key="3">
    <source>
        <dbReference type="ARBA" id="ARBA00022454"/>
    </source>
</evidence>
<keyword evidence="12" id="KW-1185">Reference proteome</keyword>
<feature type="coiled-coil region" evidence="8">
    <location>
        <begin position="426"/>
        <end position="476"/>
    </location>
</feature>
<proteinExistence type="inferred from homology"/>
<name>A0A9W8JJS8_9AGAR</name>
<dbReference type="EMBL" id="JANBPK010000725">
    <property type="protein sequence ID" value="KAJ2934154.1"/>
    <property type="molecule type" value="Genomic_DNA"/>
</dbReference>
<dbReference type="Proteomes" id="UP001140091">
    <property type="component" value="Unassembled WGS sequence"/>
</dbReference>
<evidence type="ECO:0000256" key="5">
    <source>
        <dbReference type="ARBA" id="ARBA00022776"/>
    </source>
</evidence>
<comment type="similarity">
    <text evidence="2">Belongs to the CND3 (condensin subunit 3) family.</text>
</comment>
<evidence type="ECO:0000256" key="7">
    <source>
        <dbReference type="ARBA" id="ARBA00023306"/>
    </source>
</evidence>
<dbReference type="InterPro" id="IPR025977">
    <property type="entry name" value="Cnd3_C"/>
</dbReference>
<feature type="non-terminal residue" evidence="11">
    <location>
        <position position="1"/>
    </location>
</feature>
<feature type="compositionally biased region" description="Basic and acidic residues" evidence="9">
    <location>
        <begin position="1035"/>
        <end position="1046"/>
    </location>
</feature>
<feature type="region of interest" description="Disordered" evidence="9">
    <location>
        <begin position="568"/>
        <end position="588"/>
    </location>
</feature>
<feature type="compositionally biased region" description="Basic residues" evidence="9">
    <location>
        <begin position="1052"/>
        <end position="1061"/>
    </location>
</feature>
<feature type="compositionally biased region" description="Basic residues" evidence="9">
    <location>
        <begin position="1103"/>
        <end position="1114"/>
    </location>
</feature>
<accession>A0A9W8JJS8</accession>
<feature type="compositionally biased region" description="Low complexity" evidence="9">
    <location>
        <begin position="1008"/>
        <end position="1019"/>
    </location>
</feature>
<sequence length="1159" mass="128745">MAKSNDPIDLDTVHEAIATIFDQVQTSLANHKKNCVALYKLHLRAAEVAIPTKKKNGTTTTKFVGERAFADAFLDMLNRVLDMKKGPAAADRIVKFVGSYVQYLNEKVLQEQAKEGGSAEDDSDTTTSRFVARIIGWLLQGFSAKNKNVRFRCLHLVSELISHIGEVDEDTYSLLREGLIERLNDKETLIRAHAAAALSKLVGSEDPEEMEEGEQSVLDILLEVLATDSAAEVRRASLLNVPLTPATIGTVLKRTRDVDTTTRKIMYTAVLPKLGHPRQLSLVQREQVIKDGLGDREPGVRVAAGKLLTKWFDVILAEADAAQEDDALGAWEGDDSGLMKGLIRFLSLFDVIGSGEVIAVDTLTSIFVTRPDIAEAFAFPESYWQKLTPEAAVLARVFVDHCIKNGNETRLEAAALPVVTAFAFHIQEAYNQLLSALENIESARLAGAGKESISDEEDLEEELAKHEVILSELLRMALKLDYGDEIGRRKVFTVVKEMLAHPQLPPGLIERCVDVLKEIMPSERDLIRVVVEIIVELRETEEVEDVDDILGIPEDQDADISVATDAISRGGRSTRKSRDRDAMSAEEKRTADMTDIRCLMLCTAVLERVNGSFEDNSTLEGILTDLIVPSVKRKELAIREKALVSLGLCCLIAKNMALRSFQLFIGQVESSPPELKVQVLKVLLDLLIVYDQEFFQNSEAIAQQITGFLIQALQSEEDPGSQAVVCTGICKLVLAGIISEPNVLITLALLYISPSTVENQELRQCLSYFFPVYSYASASNQSRIQSIFLTAYDQAKKMHDDLDEDQEMISPYDFGLMIVDWSDPTKAIQITGTERSETESAHVELAIQLLSALYDEDRSDTDRKAFCQVLNQLQIPADLNHRSIHKVHLLISHLSEQCPLENAAIQKIFARFETKFKQQFQNQLKEIKPSHYVKEEDVAKIYEYIAVEPPKAEEPESRNETVASRSESADETFESAPSAPAQSEPEPEPEPEPTVSEPPSRKKRASRARPSSQAISAQSNQTQTTISQAQSEVQDDVKQEPEEGTERPSTPTKKKGTKRAHAPGTPRGDERKRTRRGTATRKSKEVQQEDEDEEPEGSPAPTSKKRAPKLRAKNQSRTSNGRANSKRKSNSNKSAPDTEEEKENANTREENDMSAVESD</sequence>
<evidence type="ECO:0000256" key="1">
    <source>
        <dbReference type="ARBA" id="ARBA00004286"/>
    </source>
</evidence>
<feature type="compositionally biased region" description="Basic and acidic residues" evidence="9">
    <location>
        <begin position="576"/>
        <end position="588"/>
    </location>
</feature>
<dbReference type="GO" id="GO:0007076">
    <property type="term" value="P:mitotic chromosome condensation"/>
    <property type="evidence" value="ECO:0007669"/>
    <property type="project" value="InterPro"/>
</dbReference>
<dbReference type="OrthoDB" id="27187at2759"/>
<dbReference type="SUPFAM" id="SSF48371">
    <property type="entry name" value="ARM repeat"/>
    <property type="match status" value="1"/>
</dbReference>
<keyword evidence="3" id="KW-0158">Chromosome</keyword>
<evidence type="ECO:0000256" key="4">
    <source>
        <dbReference type="ARBA" id="ARBA00022618"/>
    </source>
</evidence>
<evidence type="ECO:0000256" key="2">
    <source>
        <dbReference type="ARBA" id="ARBA00006533"/>
    </source>
</evidence>
<dbReference type="GO" id="GO:0000796">
    <property type="term" value="C:condensin complex"/>
    <property type="evidence" value="ECO:0007669"/>
    <property type="project" value="InterPro"/>
</dbReference>
<dbReference type="Pfam" id="PF12719">
    <property type="entry name" value="Cnd3"/>
    <property type="match status" value="1"/>
</dbReference>
<dbReference type="AlphaFoldDB" id="A0A9W8JJS8"/>
<dbReference type="InterPro" id="IPR011989">
    <property type="entry name" value="ARM-like"/>
</dbReference>
<feature type="compositionally biased region" description="Polar residues" evidence="9">
    <location>
        <begin position="1020"/>
        <end position="1032"/>
    </location>
</feature>
<dbReference type="InterPro" id="IPR016024">
    <property type="entry name" value="ARM-type_fold"/>
</dbReference>
<dbReference type="Gene3D" id="1.25.10.10">
    <property type="entry name" value="Leucine-rich Repeat Variant"/>
    <property type="match status" value="1"/>
</dbReference>
<organism evidence="11 12">
    <name type="scientific">Candolleomyces eurysporus</name>
    <dbReference type="NCBI Taxonomy" id="2828524"/>
    <lineage>
        <taxon>Eukaryota</taxon>
        <taxon>Fungi</taxon>
        <taxon>Dikarya</taxon>
        <taxon>Basidiomycota</taxon>
        <taxon>Agaricomycotina</taxon>
        <taxon>Agaricomycetes</taxon>
        <taxon>Agaricomycetidae</taxon>
        <taxon>Agaricales</taxon>
        <taxon>Agaricineae</taxon>
        <taxon>Psathyrellaceae</taxon>
        <taxon>Candolleomyces</taxon>
    </lineage>
</organism>
<dbReference type="PANTHER" id="PTHR14418">
    <property type="entry name" value="CONDENSIN COMPLEX SUBUNIT 3-RELATED"/>
    <property type="match status" value="1"/>
</dbReference>
<protein>
    <recommendedName>
        <fullName evidence="10">Nuclear condensin complex subunit 3 C-terminal domain-containing protein</fullName>
    </recommendedName>
</protein>
<dbReference type="InterPro" id="IPR027165">
    <property type="entry name" value="CND3"/>
</dbReference>
<dbReference type="GO" id="GO:0051301">
    <property type="term" value="P:cell division"/>
    <property type="evidence" value="ECO:0007669"/>
    <property type="project" value="UniProtKB-KW"/>
</dbReference>
<feature type="region of interest" description="Disordered" evidence="9">
    <location>
        <begin position="951"/>
        <end position="1159"/>
    </location>
</feature>
<evidence type="ECO:0000259" key="10">
    <source>
        <dbReference type="Pfam" id="PF12719"/>
    </source>
</evidence>
<dbReference type="PANTHER" id="PTHR14418:SF5">
    <property type="entry name" value="CONDENSIN COMPLEX SUBUNIT 3"/>
    <property type="match status" value="1"/>
</dbReference>
<reference evidence="11" key="1">
    <citation type="submission" date="2022-06" db="EMBL/GenBank/DDBJ databases">
        <title>Genome Sequence of Candolleomyces eurysporus.</title>
        <authorList>
            <person name="Buettner E."/>
        </authorList>
    </citation>
    <scope>NUCLEOTIDE SEQUENCE</scope>
    <source>
        <strain evidence="11">VTCC 930004</strain>
    </source>
</reference>
<feature type="domain" description="Nuclear condensin complex subunit 3 C-terminal" evidence="10">
    <location>
        <begin position="597"/>
        <end position="875"/>
    </location>
</feature>
<comment type="subcellular location">
    <subcellularLocation>
        <location evidence="1">Chromosome</location>
    </subcellularLocation>
</comment>
<keyword evidence="4" id="KW-0132">Cell division</keyword>
<evidence type="ECO:0000256" key="9">
    <source>
        <dbReference type="SAM" id="MobiDB-lite"/>
    </source>
</evidence>
<evidence type="ECO:0000256" key="6">
    <source>
        <dbReference type="ARBA" id="ARBA00023067"/>
    </source>
</evidence>
<comment type="caution">
    <text evidence="11">The sequence shown here is derived from an EMBL/GenBank/DDBJ whole genome shotgun (WGS) entry which is preliminary data.</text>
</comment>
<keyword evidence="5" id="KW-0498">Mitosis</keyword>
<keyword evidence="6" id="KW-0226">DNA condensation</keyword>
<evidence type="ECO:0000256" key="8">
    <source>
        <dbReference type="SAM" id="Coils"/>
    </source>
</evidence>
<feature type="compositionally biased region" description="Low complexity" evidence="9">
    <location>
        <begin position="974"/>
        <end position="984"/>
    </location>
</feature>
<evidence type="ECO:0000313" key="11">
    <source>
        <dbReference type="EMBL" id="KAJ2934154.1"/>
    </source>
</evidence>
<evidence type="ECO:0000313" key="12">
    <source>
        <dbReference type="Proteomes" id="UP001140091"/>
    </source>
</evidence>
<dbReference type="GO" id="GO:0000793">
    <property type="term" value="C:condensed chromosome"/>
    <property type="evidence" value="ECO:0007669"/>
    <property type="project" value="TreeGrafter"/>
</dbReference>
<keyword evidence="7" id="KW-0131">Cell cycle</keyword>
<gene>
    <name evidence="11" type="ORF">H1R20_g2926</name>
</gene>